<dbReference type="Pfam" id="PF03746">
    <property type="entry name" value="LamB_YcsF"/>
    <property type="match status" value="1"/>
</dbReference>
<reference evidence="2 3" key="1">
    <citation type="submission" date="2019-06" db="EMBL/GenBank/DDBJ databases">
        <title>Genome of new Rhodobacteraceae sp. SM1903.</title>
        <authorList>
            <person name="Ren X."/>
        </authorList>
    </citation>
    <scope>NUCLEOTIDE SEQUENCE [LARGE SCALE GENOMIC DNA]</scope>
    <source>
        <strain evidence="2 3">SM1903</strain>
    </source>
</reference>
<dbReference type="EC" id="3.5.2.9" evidence="1"/>
<name>A0A5C5G7G9_9RHOB</name>
<comment type="similarity">
    <text evidence="1">Belongs to the LamB/PxpA family.</text>
</comment>
<dbReference type="SUPFAM" id="SSF88713">
    <property type="entry name" value="Glycoside hydrolase/deacetylase"/>
    <property type="match status" value="1"/>
</dbReference>
<dbReference type="GO" id="GO:0005524">
    <property type="term" value="F:ATP binding"/>
    <property type="evidence" value="ECO:0007669"/>
    <property type="project" value="UniProtKB-UniRule"/>
</dbReference>
<dbReference type="PANTHER" id="PTHR30292">
    <property type="entry name" value="UNCHARACTERIZED PROTEIN YBGL-RELATED"/>
    <property type="match status" value="1"/>
</dbReference>
<comment type="caution">
    <text evidence="2">The sequence shown here is derived from an EMBL/GenBank/DDBJ whole genome shotgun (WGS) entry which is preliminary data.</text>
</comment>
<dbReference type="CDD" id="cd10787">
    <property type="entry name" value="LamB_YcsF_like"/>
    <property type="match status" value="1"/>
</dbReference>
<dbReference type="NCBIfam" id="NF003816">
    <property type="entry name" value="PRK05406.1-5"/>
    <property type="match status" value="1"/>
</dbReference>
<dbReference type="EMBL" id="VFFF01000004">
    <property type="protein sequence ID" value="TNY30654.1"/>
    <property type="molecule type" value="Genomic_DNA"/>
</dbReference>
<comment type="function">
    <text evidence="1">Catalyzes the cleavage of 5-oxoproline to form L-glutamate coupled to the hydrolysis of ATP to ADP and inorganic phosphate.</text>
</comment>
<keyword evidence="3" id="KW-1185">Reference proteome</keyword>
<dbReference type="PANTHER" id="PTHR30292:SF0">
    <property type="entry name" value="5-OXOPROLINASE SUBUNIT A"/>
    <property type="match status" value="1"/>
</dbReference>
<evidence type="ECO:0000256" key="1">
    <source>
        <dbReference type="HAMAP-Rule" id="MF_00691"/>
    </source>
</evidence>
<keyword evidence="1" id="KW-0067">ATP-binding</keyword>
<dbReference type="HAMAP" id="MF_00691">
    <property type="entry name" value="PxpA"/>
    <property type="match status" value="1"/>
</dbReference>
<gene>
    <name evidence="1" type="primary">pxpA</name>
    <name evidence="2" type="ORF">FHY64_18925</name>
</gene>
<organism evidence="2 3">
    <name type="scientific">Pelagovum pacificum</name>
    <dbReference type="NCBI Taxonomy" id="2588711"/>
    <lineage>
        <taxon>Bacteria</taxon>
        <taxon>Pseudomonadati</taxon>
        <taxon>Pseudomonadota</taxon>
        <taxon>Alphaproteobacteria</taxon>
        <taxon>Rhodobacterales</taxon>
        <taxon>Paracoccaceae</taxon>
        <taxon>Pelagovum</taxon>
    </lineage>
</organism>
<comment type="subunit">
    <text evidence="1">Forms a complex composed of PxpA, PxpB and PxpC.</text>
</comment>
<sequence>MSRTLSVDLNSDMGEGFGTWKKGDDAAILKIVSSANVACGLHAGDPEIMVETFRMAKENGVAIGAHPGFPDLWGFGRRPMPYTPGEIERLVAYQIGAAQALASYAGHEITYVKPHGALGNMAGADRKIGDAVTRAILGVDRSLVSLSIAMGAQDVSAREAGLTVASEIFADRAYTEEGLLVSRSEPGAVIHDAEAAAARAVRMVRNGAIETVSGQRLETPIDSICVHSDTPTAVAIAAGVREGLEAAGIAVKSFIEGARA</sequence>
<keyword evidence="1" id="KW-0547">Nucleotide-binding</keyword>
<evidence type="ECO:0000313" key="2">
    <source>
        <dbReference type="EMBL" id="TNY30654.1"/>
    </source>
</evidence>
<accession>A0A5C5G7G9</accession>
<dbReference type="GO" id="GO:0005975">
    <property type="term" value="P:carbohydrate metabolic process"/>
    <property type="evidence" value="ECO:0007669"/>
    <property type="project" value="InterPro"/>
</dbReference>
<evidence type="ECO:0000313" key="3">
    <source>
        <dbReference type="Proteomes" id="UP000314011"/>
    </source>
</evidence>
<dbReference type="InterPro" id="IPR011330">
    <property type="entry name" value="Glyco_hydro/deAcase_b/a-brl"/>
</dbReference>
<dbReference type="Proteomes" id="UP000314011">
    <property type="component" value="Unassembled WGS sequence"/>
</dbReference>
<dbReference type="OrthoDB" id="9773478at2"/>
<dbReference type="AlphaFoldDB" id="A0A5C5G7G9"/>
<dbReference type="GO" id="GO:0017168">
    <property type="term" value="F:5-oxoprolinase (ATP-hydrolyzing) activity"/>
    <property type="evidence" value="ECO:0007669"/>
    <property type="project" value="UniProtKB-UniRule"/>
</dbReference>
<dbReference type="RefSeq" id="WP_140197448.1">
    <property type="nucleotide sequence ID" value="NZ_CP065915.1"/>
</dbReference>
<dbReference type="InterPro" id="IPR005501">
    <property type="entry name" value="LamB/YcsF/PxpA-like"/>
</dbReference>
<protein>
    <recommendedName>
        <fullName evidence="1">5-oxoprolinase subunit A</fullName>
        <shortName evidence="1">5-OPase subunit A</shortName>
        <ecNumber evidence="1">3.5.2.9</ecNumber>
    </recommendedName>
    <alternativeName>
        <fullName evidence="1">5-oxoprolinase (ATP-hydrolyzing) subunit A</fullName>
    </alternativeName>
</protein>
<proteinExistence type="inferred from homology"/>
<comment type="catalytic activity">
    <reaction evidence="1">
        <text>5-oxo-L-proline + ATP + 2 H2O = L-glutamate + ADP + phosphate + H(+)</text>
        <dbReference type="Rhea" id="RHEA:10348"/>
        <dbReference type="ChEBI" id="CHEBI:15377"/>
        <dbReference type="ChEBI" id="CHEBI:15378"/>
        <dbReference type="ChEBI" id="CHEBI:29985"/>
        <dbReference type="ChEBI" id="CHEBI:30616"/>
        <dbReference type="ChEBI" id="CHEBI:43474"/>
        <dbReference type="ChEBI" id="CHEBI:58402"/>
        <dbReference type="ChEBI" id="CHEBI:456216"/>
        <dbReference type="EC" id="3.5.2.9"/>
    </reaction>
</comment>
<keyword evidence="1" id="KW-0378">Hydrolase</keyword>
<dbReference type="Gene3D" id="3.20.20.370">
    <property type="entry name" value="Glycoside hydrolase/deacetylase"/>
    <property type="match status" value="1"/>
</dbReference>
<dbReference type="NCBIfam" id="NF003814">
    <property type="entry name" value="PRK05406.1-3"/>
    <property type="match status" value="1"/>
</dbReference>